<keyword evidence="2" id="KW-1185">Reference proteome</keyword>
<protein>
    <submittedName>
        <fullName evidence="1">MoaD/ThiS family protein</fullName>
    </submittedName>
</protein>
<dbReference type="SUPFAM" id="SSF54285">
    <property type="entry name" value="MoaD/ThiS"/>
    <property type="match status" value="1"/>
</dbReference>
<accession>A0A367FNC2</accession>
<gene>
    <name evidence="1" type="ORF">DQ384_09345</name>
</gene>
<dbReference type="InterPro" id="IPR012675">
    <property type="entry name" value="Beta-grasp_dom_sf"/>
</dbReference>
<name>A0A367FNC2_9ACTN</name>
<dbReference type="Gene3D" id="3.10.20.30">
    <property type="match status" value="1"/>
</dbReference>
<dbReference type="Pfam" id="PF02597">
    <property type="entry name" value="ThiS"/>
    <property type="match status" value="1"/>
</dbReference>
<dbReference type="CDD" id="cd17040">
    <property type="entry name" value="Ubl_MoaD_like"/>
    <property type="match status" value="1"/>
</dbReference>
<dbReference type="InterPro" id="IPR016155">
    <property type="entry name" value="Mopterin_synth/thiamin_S_b"/>
</dbReference>
<dbReference type="InterPro" id="IPR003749">
    <property type="entry name" value="ThiS/MoaD-like"/>
</dbReference>
<dbReference type="AlphaFoldDB" id="A0A367FNC2"/>
<proteinExistence type="predicted"/>
<dbReference type="Proteomes" id="UP000253094">
    <property type="component" value="Unassembled WGS sequence"/>
</dbReference>
<dbReference type="OrthoDB" id="4331766at2"/>
<evidence type="ECO:0000313" key="1">
    <source>
        <dbReference type="EMBL" id="RCG31734.1"/>
    </source>
</evidence>
<sequence length="85" mass="8947">MARGTVRYWAAAREAAGVDEETFEANTLGDLVAKITQNHGKSDLPRILGRSSFLVDGHPAGTRDPSTVELPEGATVEVLPPFAGG</sequence>
<organism evidence="1 2">
    <name type="scientific">Sphaerisporangium album</name>
    <dbReference type="NCBI Taxonomy" id="509200"/>
    <lineage>
        <taxon>Bacteria</taxon>
        <taxon>Bacillati</taxon>
        <taxon>Actinomycetota</taxon>
        <taxon>Actinomycetes</taxon>
        <taxon>Streptosporangiales</taxon>
        <taxon>Streptosporangiaceae</taxon>
        <taxon>Sphaerisporangium</taxon>
    </lineage>
</organism>
<reference evidence="1 2" key="1">
    <citation type="submission" date="2018-06" db="EMBL/GenBank/DDBJ databases">
        <title>Sphaerisporangium craniellae sp. nov., isolated from a marine sponge in the South China Sea.</title>
        <authorList>
            <person name="Li L."/>
        </authorList>
    </citation>
    <scope>NUCLEOTIDE SEQUENCE [LARGE SCALE GENOMIC DNA]</scope>
    <source>
        <strain evidence="1 2">CCTCC AA 208026</strain>
    </source>
</reference>
<evidence type="ECO:0000313" key="2">
    <source>
        <dbReference type="Proteomes" id="UP000253094"/>
    </source>
</evidence>
<dbReference type="EMBL" id="QOIL01000004">
    <property type="protein sequence ID" value="RCG31734.1"/>
    <property type="molecule type" value="Genomic_DNA"/>
</dbReference>
<comment type="caution">
    <text evidence="1">The sequence shown here is derived from an EMBL/GenBank/DDBJ whole genome shotgun (WGS) entry which is preliminary data.</text>
</comment>